<evidence type="ECO:0000313" key="10">
    <source>
        <dbReference type="Proteomes" id="UP000001058"/>
    </source>
</evidence>
<comment type="subcellular location">
    <subcellularLocation>
        <location evidence="2">Endomembrane system</location>
    </subcellularLocation>
    <subcellularLocation>
        <location evidence="1">Endoplasmic reticulum</location>
    </subcellularLocation>
</comment>
<reference evidence="9 10" key="1">
    <citation type="journal article" date="2010" name="Science">
        <title>Genomic analysis of organismal complexity in the multicellular green alga Volvox carteri.</title>
        <authorList>
            <person name="Prochnik S.E."/>
            <person name="Umen J."/>
            <person name="Nedelcu A.M."/>
            <person name="Hallmann A."/>
            <person name="Miller S.M."/>
            <person name="Nishii I."/>
            <person name="Ferris P."/>
            <person name="Kuo A."/>
            <person name="Mitros T."/>
            <person name="Fritz-Laylin L.K."/>
            <person name="Hellsten U."/>
            <person name="Chapman J."/>
            <person name="Simakov O."/>
            <person name="Rensing S.A."/>
            <person name="Terry A."/>
            <person name="Pangilinan J."/>
            <person name="Kapitonov V."/>
            <person name="Jurka J."/>
            <person name="Salamov A."/>
            <person name="Shapiro H."/>
            <person name="Schmutz J."/>
            <person name="Grimwood J."/>
            <person name="Lindquist E."/>
            <person name="Lucas S."/>
            <person name="Grigoriev I.V."/>
            <person name="Schmitt R."/>
            <person name="Kirk D."/>
            <person name="Rokhsar D.S."/>
        </authorList>
    </citation>
    <scope>NUCLEOTIDE SEQUENCE [LARGE SCALE GENOMIC DNA]</scope>
    <source>
        <strain evidence="10">f. Nagariensis / Eve</strain>
    </source>
</reference>
<keyword evidence="10" id="KW-1185">Reference proteome</keyword>
<dbReference type="InParanoid" id="D8U2V6"/>
<feature type="region of interest" description="Disordered" evidence="7">
    <location>
        <begin position="501"/>
        <end position="541"/>
    </location>
</feature>
<evidence type="ECO:0000256" key="7">
    <source>
        <dbReference type="SAM" id="MobiDB-lite"/>
    </source>
</evidence>
<dbReference type="InterPro" id="IPR036770">
    <property type="entry name" value="Ankyrin_rpt-contain_sf"/>
</dbReference>
<dbReference type="SUPFAM" id="SSF48403">
    <property type="entry name" value="Ankyrin repeat"/>
    <property type="match status" value="1"/>
</dbReference>
<evidence type="ECO:0000313" key="9">
    <source>
        <dbReference type="EMBL" id="EFJ45875.1"/>
    </source>
</evidence>
<accession>D8U2V6</accession>
<evidence type="ECO:0000256" key="5">
    <source>
        <dbReference type="ARBA" id="ARBA00023043"/>
    </source>
</evidence>
<evidence type="ECO:0000256" key="4">
    <source>
        <dbReference type="ARBA" id="ARBA00022824"/>
    </source>
</evidence>
<dbReference type="AlphaFoldDB" id="D8U2V6"/>
<gene>
    <name evidence="9" type="ORF">VOLCADRAFT_93717</name>
</gene>
<dbReference type="Proteomes" id="UP000001058">
    <property type="component" value="Unassembled WGS sequence"/>
</dbReference>
<dbReference type="KEGG" id="vcn:VOLCADRAFT_93717"/>
<feature type="region of interest" description="Disordered" evidence="7">
    <location>
        <begin position="329"/>
        <end position="427"/>
    </location>
</feature>
<feature type="compositionally biased region" description="Low complexity" evidence="7">
    <location>
        <begin position="530"/>
        <end position="541"/>
    </location>
</feature>
<name>D8U2V6_VOLCA</name>
<feature type="region of interest" description="Disordered" evidence="7">
    <location>
        <begin position="440"/>
        <end position="489"/>
    </location>
</feature>
<dbReference type="eggNOG" id="KOG0522">
    <property type="taxonomic scope" value="Eukaryota"/>
</dbReference>
<evidence type="ECO:0000256" key="3">
    <source>
        <dbReference type="ARBA" id="ARBA00022737"/>
    </source>
</evidence>
<feature type="compositionally biased region" description="Low complexity" evidence="7">
    <location>
        <begin position="329"/>
        <end position="344"/>
    </location>
</feature>
<evidence type="ECO:0000256" key="1">
    <source>
        <dbReference type="ARBA" id="ARBA00004240"/>
    </source>
</evidence>
<feature type="compositionally biased region" description="Acidic residues" evidence="7">
    <location>
        <begin position="458"/>
        <end position="478"/>
    </location>
</feature>
<organism evidence="10">
    <name type="scientific">Volvox carteri f. nagariensis</name>
    <dbReference type="NCBI Taxonomy" id="3068"/>
    <lineage>
        <taxon>Eukaryota</taxon>
        <taxon>Viridiplantae</taxon>
        <taxon>Chlorophyta</taxon>
        <taxon>core chlorophytes</taxon>
        <taxon>Chlorophyceae</taxon>
        <taxon>CS clade</taxon>
        <taxon>Chlamydomonadales</taxon>
        <taxon>Volvocaceae</taxon>
        <taxon>Volvox</taxon>
    </lineage>
</organism>
<dbReference type="GO" id="GO:0005783">
    <property type="term" value="C:endoplasmic reticulum"/>
    <property type="evidence" value="ECO:0007669"/>
    <property type="project" value="UniProtKB-SubCell"/>
</dbReference>
<feature type="compositionally biased region" description="Gly residues" evidence="7">
    <location>
        <begin position="149"/>
        <end position="176"/>
    </location>
</feature>
<dbReference type="RefSeq" id="XP_002952953.1">
    <property type="nucleotide sequence ID" value="XM_002952907.1"/>
</dbReference>
<protein>
    <recommendedName>
        <fullName evidence="8">Ankyrin repeat domain-containing protein</fullName>
    </recommendedName>
</protein>
<dbReference type="EMBL" id="GL378354">
    <property type="protein sequence ID" value="EFJ45875.1"/>
    <property type="molecule type" value="Genomic_DNA"/>
</dbReference>
<sequence>MKALHVAVMRRHAGVVSELLAAGCSAVTRNARGWVPMMEAIELGDRELALQLATAEVEQMRARVKSKKAAVLALLRSELPDFSLQLKWELGSSMPGVGALVRRYAPSDTYTLWKKGGLIREYYPTITTTSSSYMRTNTHKFETRARKQMGGGGGGSGNDEGSWSGGGGGGGGGGGDGDPDSPTALETEVDVLLSSEVLQRKKLRSVDFRFKPVSGWLTKEVWEKVEGWNCRLYEAAGRLVAVSYYKMPYGLTPDMSYDDYLAATFEPDPVVESPVNPLSTKRGGSNPAKAAAKLAVAAKHQRIAAAAAAAKDEKAARVAKAAAARAAASGLRALAPAPPSATAATRGKRDAEEGGGEDVDVDAELAEHDDDGDDDGDDGGVIGGIFSGKESGSGGAQGKGRTKVRNAVPSAGLVPADDEKGQGRRAEADAVLQKHVVVAKAEAAAPPPPRALSLEGEAPAEGENEEEADGGGDDEEDKGLDGGVEQDLAELDLTALAARVAAEAEADARRRRSKDGSEADDDAADGGGVSAAAAAADGEDSSFAAGTVVSERDASLEAGSRTDAAAAAAGPSSTAAAAAVAGSSKKGGGWRSWIFERKTAGPSAAAAAAAVGGRAKSAAPAAATAGGGNSTRASATAKKSRKFTGRCWMAESFPLSLKQVVGTANKAFAKVARFMEKYGDLDMFPVKVQVPLILTVYMLLSFKKFRLIGEGPGREPAPPDDFFRLPPGYVEVRVR</sequence>
<dbReference type="GeneID" id="9625665"/>
<keyword evidence="3" id="KW-0677">Repeat</keyword>
<proteinExistence type="predicted"/>
<dbReference type="InterPro" id="IPR021832">
    <property type="entry name" value="ANKRD13"/>
</dbReference>
<feature type="compositionally biased region" description="Gly residues" evidence="7">
    <location>
        <begin position="379"/>
        <end position="398"/>
    </location>
</feature>
<evidence type="ECO:0000259" key="8">
    <source>
        <dbReference type="Pfam" id="PF11904"/>
    </source>
</evidence>
<dbReference type="InterPro" id="IPR055285">
    <property type="entry name" value="ANKRD13_C"/>
</dbReference>
<evidence type="ECO:0000256" key="2">
    <source>
        <dbReference type="ARBA" id="ARBA00004308"/>
    </source>
</evidence>
<keyword evidence="6" id="KW-0472">Membrane</keyword>
<feature type="compositionally biased region" description="Acidic residues" evidence="7">
    <location>
        <begin position="353"/>
        <end position="378"/>
    </location>
</feature>
<keyword evidence="5" id="KW-0040">ANK repeat</keyword>
<dbReference type="PANTHER" id="PTHR12447:SF25">
    <property type="entry name" value="ANKYRIN REPEAT DOMAIN-CONTAINING PROTEIN 13C"/>
    <property type="match status" value="1"/>
</dbReference>
<keyword evidence="4" id="KW-0256">Endoplasmic reticulum</keyword>
<dbReference type="OrthoDB" id="1585644at2759"/>
<evidence type="ECO:0000256" key="6">
    <source>
        <dbReference type="ARBA" id="ARBA00023136"/>
    </source>
</evidence>
<feature type="domain" description="Ankyrin repeat" evidence="8">
    <location>
        <begin position="571"/>
        <end position="707"/>
    </location>
</feature>
<feature type="region of interest" description="Disordered" evidence="7">
    <location>
        <begin position="145"/>
        <end position="184"/>
    </location>
</feature>
<dbReference type="PANTHER" id="PTHR12447">
    <property type="entry name" value="ANKYRIN REPEAT DOMAIN-CONTAINING PROTEIN 13"/>
    <property type="match status" value="1"/>
</dbReference>
<dbReference type="Gene3D" id="1.25.40.20">
    <property type="entry name" value="Ankyrin repeat-containing domain"/>
    <property type="match status" value="1"/>
</dbReference>
<feature type="compositionally biased region" description="Basic and acidic residues" evidence="7">
    <location>
        <begin position="417"/>
        <end position="427"/>
    </location>
</feature>
<dbReference type="Pfam" id="PF11904">
    <property type="entry name" value="ANKRD13_C"/>
    <property type="match status" value="1"/>
</dbReference>